<accession>A0A1R1PKK3</accession>
<dbReference type="AlphaFoldDB" id="A0A1R1PKK3"/>
<organism evidence="1 2">
    <name type="scientific">Zancudomyces culisetae</name>
    <name type="common">Gut fungus</name>
    <name type="synonym">Smittium culisetae</name>
    <dbReference type="NCBI Taxonomy" id="1213189"/>
    <lineage>
        <taxon>Eukaryota</taxon>
        <taxon>Fungi</taxon>
        <taxon>Fungi incertae sedis</taxon>
        <taxon>Zoopagomycota</taxon>
        <taxon>Kickxellomycotina</taxon>
        <taxon>Harpellomycetes</taxon>
        <taxon>Harpellales</taxon>
        <taxon>Legeriomycetaceae</taxon>
        <taxon>Zancudomyces</taxon>
    </lineage>
</organism>
<evidence type="ECO:0000313" key="2">
    <source>
        <dbReference type="Proteomes" id="UP000188320"/>
    </source>
</evidence>
<dbReference type="Proteomes" id="UP000188320">
    <property type="component" value="Unassembled WGS sequence"/>
</dbReference>
<comment type="caution">
    <text evidence="1">The sequence shown here is derived from an EMBL/GenBank/DDBJ whole genome shotgun (WGS) entry which is preliminary data.</text>
</comment>
<reference evidence="2" key="1">
    <citation type="submission" date="2017-01" db="EMBL/GenBank/DDBJ databases">
        <authorList>
            <person name="Wang Y."/>
            <person name="White M."/>
            <person name="Kvist S."/>
            <person name="Moncalvo J.-M."/>
        </authorList>
    </citation>
    <scope>NUCLEOTIDE SEQUENCE [LARGE SCALE GENOMIC DNA]</scope>
    <source>
        <strain evidence="2">COL-18-3</strain>
    </source>
</reference>
<name>A0A1R1PKK3_ZANCU</name>
<protein>
    <submittedName>
        <fullName evidence="1">Uncharacterized protein</fullName>
    </submittedName>
</protein>
<feature type="non-terminal residue" evidence="1">
    <location>
        <position position="19"/>
    </location>
</feature>
<dbReference type="EMBL" id="LSSK01000884">
    <property type="protein sequence ID" value="OMH81501.1"/>
    <property type="molecule type" value="Genomic_DNA"/>
</dbReference>
<evidence type="ECO:0000313" key="1">
    <source>
        <dbReference type="EMBL" id="OMH81501.1"/>
    </source>
</evidence>
<proteinExistence type="predicted"/>
<gene>
    <name evidence="1" type="ORF">AX774_g5038</name>
</gene>
<sequence length="19" mass="2182">MGEKSDKKTVSRIRCLWSG</sequence>
<keyword evidence="2" id="KW-1185">Reference proteome</keyword>